<reference evidence="1 2" key="1">
    <citation type="submission" date="2024-06" db="EMBL/GenBank/DDBJ databases">
        <title>The Natural Products Discovery Center: Release of the First 8490 Sequenced Strains for Exploring Actinobacteria Biosynthetic Diversity.</title>
        <authorList>
            <person name="Kalkreuter E."/>
            <person name="Kautsar S.A."/>
            <person name="Yang D."/>
            <person name="Bader C.D."/>
            <person name="Teijaro C.N."/>
            <person name="Fluegel L."/>
            <person name="Davis C.M."/>
            <person name="Simpson J.R."/>
            <person name="Lauterbach L."/>
            <person name="Steele A.D."/>
            <person name="Gui C."/>
            <person name="Meng S."/>
            <person name="Li G."/>
            <person name="Viehrig K."/>
            <person name="Ye F."/>
            <person name="Su P."/>
            <person name="Kiefer A.F."/>
            <person name="Nichols A."/>
            <person name="Cepeda A.J."/>
            <person name="Yan W."/>
            <person name="Fan B."/>
            <person name="Jiang Y."/>
            <person name="Adhikari A."/>
            <person name="Zheng C.-J."/>
            <person name="Schuster L."/>
            <person name="Cowan T.M."/>
            <person name="Smanski M.J."/>
            <person name="Chevrette M.G."/>
            <person name="De Carvalho L.P.S."/>
            <person name="Shen B."/>
        </authorList>
    </citation>
    <scope>NUCLEOTIDE SEQUENCE [LARGE SCALE GENOMIC DNA]</scope>
    <source>
        <strain evidence="1 2">NPDC050403</strain>
    </source>
</reference>
<dbReference type="RefSeq" id="WP_357785242.1">
    <property type="nucleotide sequence ID" value="NZ_JBFAKC010000007.1"/>
</dbReference>
<comment type="caution">
    <text evidence="1">The sequence shown here is derived from an EMBL/GenBank/DDBJ whole genome shotgun (WGS) entry which is preliminary data.</text>
</comment>
<organism evidence="1 2">
    <name type="scientific">Nocardia aurea</name>
    <dbReference type="NCBI Taxonomy" id="2144174"/>
    <lineage>
        <taxon>Bacteria</taxon>
        <taxon>Bacillati</taxon>
        <taxon>Actinomycetota</taxon>
        <taxon>Actinomycetes</taxon>
        <taxon>Mycobacteriales</taxon>
        <taxon>Nocardiaceae</taxon>
        <taxon>Nocardia</taxon>
    </lineage>
</organism>
<sequence>MISPIDIKVDLDGDVAAALTRLETTGRPTIDRRVWFAEPRPDGGATSTLLSNRIIIRIRSGPSDDLTVTLCPCLPEQLLGSWSTPFTEAGLRYRVEENWNGECRQLSASVVSERPAGALHDAVVLGTDVTTDLAPAQRRFLVGCTPPGVAVDHLLAFGPIASTRWTKLRVGDLAVDAERWRIADLDLLELSVRVTPEHGESYTALRDRALDRQRGFEDAVRRLGLRIATGAPAPVRVIAAARSGHR</sequence>
<proteinExistence type="predicted"/>
<keyword evidence="2" id="KW-1185">Reference proteome</keyword>
<evidence type="ECO:0008006" key="3">
    <source>
        <dbReference type="Google" id="ProtNLM"/>
    </source>
</evidence>
<name>A0ABV3FW08_9NOCA</name>
<evidence type="ECO:0000313" key="2">
    <source>
        <dbReference type="Proteomes" id="UP001551695"/>
    </source>
</evidence>
<dbReference type="Proteomes" id="UP001551695">
    <property type="component" value="Unassembled WGS sequence"/>
</dbReference>
<dbReference type="EMBL" id="JBFAKC010000007">
    <property type="protein sequence ID" value="MEV0709599.1"/>
    <property type="molecule type" value="Genomic_DNA"/>
</dbReference>
<protein>
    <recommendedName>
        <fullName evidence="3">CYTH domain-containing protein</fullName>
    </recommendedName>
</protein>
<evidence type="ECO:0000313" key="1">
    <source>
        <dbReference type="EMBL" id="MEV0709599.1"/>
    </source>
</evidence>
<gene>
    <name evidence="1" type="ORF">AB0I48_18715</name>
</gene>
<accession>A0ABV3FW08</accession>